<evidence type="ECO:0000313" key="2">
    <source>
        <dbReference type="Proteomes" id="UP000515465"/>
    </source>
</evidence>
<protein>
    <submittedName>
        <fullName evidence="1">Uncharacterized protein</fullName>
    </submittedName>
</protein>
<proteinExistence type="predicted"/>
<sequence>MIAARGQPHALQSHTSGQAFLRLYPGAEMAARQCRLFAEQPAADGQFLVDRQVAAGIARVSAGAGPASVATLLGDIKVRYAR</sequence>
<dbReference type="AlphaFoldDB" id="A0A7G6STN3"/>
<evidence type="ECO:0000313" key="1">
    <source>
        <dbReference type="EMBL" id="QND57865.1"/>
    </source>
</evidence>
<dbReference type="EMBL" id="CP050296">
    <property type="protein sequence ID" value="QND57865.1"/>
    <property type="molecule type" value="Genomic_DNA"/>
</dbReference>
<gene>
    <name evidence="1" type="ORF">HB778_15605</name>
</gene>
<accession>A0A7G6STN3</accession>
<name>A0A7G6STN3_9HYPH</name>
<dbReference type="Proteomes" id="UP000515465">
    <property type="component" value="Chromosome"/>
</dbReference>
<reference evidence="2" key="1">
    <citation type="journal article" date="2020" name="Mol. Plant Microbe">
        <title>Rhizobial microsymbionts of the narrowly endemic Oxytropis species growing in Kamchatka are characterized by significant genetic diversity and possess a set of genes that are associated with T3SS and T6SS secretion systems and can affect the development of symbiosis.</title>
        <authorList>
            <person name="Safronova V."/>
            <person name="Guro P."/>
            <person name="Sazanova A."/>
            <person name="Kuznetsova I."/>
            <person name="Belimov A."/>
            <person name="Yakubov V."/>
            <person name="Chirak E."/>
            <person name="Afonin A."/>
            <person name="Gogolev Y."/>
            <person name="Andronov E."/>
            <person name="Tikhonovich I."/>
        </authorList>
    </citation>
    <scope>NUCLEOTIDE SEQUENCE [LARGE SCALE GENOMIC DNA]</scope>
    <source>
        <strain evidence="2">583</strain>
    </source>
</reference>
<dbReference type="RefSeq" id="WP_183464643.1">
    <property type="nucleotide sequence ID" value="NZ_CP050296.1"/>
</dbReference>
<organism evidence="1 2">
    <name type="scientific">Mesorhizobium huakuii</name>
    <dbReference type="NCBI Taxonomy" id="28104"/>
    <lineage>
        <taxon>Bacteria</taxon>
        <taxon>Pseudomonadati</taxon>
        <taxon>Pseudomonadota</taxon>
        <taxon>Alphaproteobacteria</taxon>
        <taxon>Hyphomicrobiales</taxon>
        <taxon>Phyllobacteriaceae</taxon>
        <taxon>Mesorhizobium</taxon>
    </lineage>
</organism>